<name>A0ABQ7V3R8_SOLTU</name>
<dbReference type="EMBL" id="JAIVGD010000015">
    <property type="protein sequence ID" value="KAH0757987.1"/>
    <property type="molecule type" value="Genomic_DNA"/>
</dbReference>
<sequence>MFNRMWRFVVRWKQQKKTTSLTNIKNKYIEMLICPQELLKALNMQGRGESKEMERFLNLLDCNPREEKGLNQ</sequence>
<accession>A0ABQ7V3R8</accession>
<gene>
    <name evidence="1" type="ORF">KY290_021480</name>
</gene>
<keyword evidence="2" id="KW-1185">Reference proteome</keyword>
<evidence type="ECO:0000313" key="2">
    <source>
        <dbReference type="Proteomes" id="UP000826656"/>
    </source>
</evidence>
<proteinExistence type="predicted"/>
<reference evidence="1 2" key="1">
    <citation type="journal article" date="2021" name="bioRxiv">
        <title>Chromosome-scale and haplotype-resolved genome assembly of a tetraploid potato cultivar.</title>
        <authorList>
            <person name="Sun H."/>
            <person name="Jiao W.-B."/>
            <person name="Krause K."/>
            <person name="Campoy J.A."/>
            <person name="Goel M."/>
            <person name="Folz-Donahue K."/>
            <person name="Kukat C."/>
            <person name="Huettel B."/>
            <person name="Schneeberger K."/>
        </authorList>
    </citation>
    <scope>NUCLEOTIDE SEQUENCE [LARGE SCALE GENOMIC DNA]</scope>
    <source>
        <strain evidence="1">SolTubOtavaFocal</strain>
        <tissue evidence="1">Leaves</tissue>
    </source>
</reference>
<dbReference type="Proteomes" id="UP000826656">
    <property type="component" value="Unassembled WGS sequence"/>
</dbReference>
<evidence type="ECO:0000313" key="1">
    <source>
        <dbReference type="EMBL" id="KAH0757987.1"/>
    </source>
</evidence>
<protein>
    <submittedName>
        <fullName evidence="1">Uncharacterized protein</fullName>
    </submittedName>
</protein>
<comment type="caution">
    <text evidence="1">The sequence shown here is derived from an EMBL/GenBank/DDBJ whole genome shotgun (WGS) entry which is preliminary data.</text>
</comment>
<organism evidence="1 2">
    <name type="scientific">Solanum tuberosum</name>
    <name type="common">Potato</name>
    <dbReference type="NCBI Taxonomy" id="4113"/>
    <lineage>
        <taxon>Eukaryota</taxon>
        <taxon>Viridiplantae</taxon>
        <taxon>Streptophyta</taxon>
        <taxon>Embryophyta</taxon>
        <taxon>Tracheophyta</taxon>
        <taxon>Spermatophyta</taxon>
        <taxon>Magnoliopsida</taxon>
        <taxon>eudicotyledons</taxon>
        <taxon>Gunneridae</taxon>
        <taxon>Pentapetalae</taxon>
        <taxon>asterids</taxon>
        <taxon>lamiids</taxon>
        <taxon>Solanales</taxon>
        <taxon>Solanaceae</taxon>
        <taxon>Solanoideae</taxon>
        <taxon>Solaneae</taxon>
        <taxon>Solanum</taxon>
    </lineage>
</organism>